<feature type="transmembrane region" description="Helical" evidence="9">
    <location>
        <begin position="108"/>
        <end position="130"/>
    </location>
</feature>
<evidence type="ECO:0000256" key="3">
    <source>
        <dbReference type="ARBA" id="ARBA00022448"/>
    </source>
</evidence>
<dbReference type="PANTHER" id="PTHR31806">
    <property type="entry name" value="PURINE-CYTOSINE PERMEASE FCY2-RELATED"/>
    <property type="match status" value="1"/>
</dbReference>
<dbReference type="Proteomes" id="UP000193560">
    <property type="component" value="Unassembled WGS sequence"/>
</dbReference>
<feature type="transmembrane region" description="Helical" evidence="9">
    <location>
        <begin position="248"/>
        <end position="271"/>
    </location>
</feature>
<comment type="similarity">
    <text evidence="2 8">Belongs to the purine-cytosine permease (2.A.39) family.</text>
</comment>
<evidence type="ECO:0000256" key="7">
    <source>
        <dbReference type="ARBA" id="ARBA00023136"/>
    </source>
</evidence>
<feature type="transmembrane region" description="Helical" evidence="9">
    <location>
        <begin position="75"/>
        <end position="96"/>
    </location>
</feature>
<feature type="transmembrane region" description="Helical" evidence="9">
    <location>
        <begin position="41"/>
        <end position="69"/>
    </location>
</feature>
<feature type="transmembrane region" description="Helical" evidence="9">
    <location>
        <begin position="410"/>
        <end position="431"/>
    </location>
</feature>
<dbReference type="Pfam" id="PF02133">
    <property type="entry name" value="Transp_cyt_pur"/>
    <property type="match status" value="1"/>
</dbReference>
<keyword evidence="4" id="KW-0597">Phosphoprotein</keyword>
<keyword evidence="5 9" id="KW-0812">Transmembrane</keyword>
<dbReference type="GO" id="GO:0005886">
    <property type="term" value="C:plasma membrane"/>
    <property type="evidence" value="ECO:0007669"/>
    <property type="project" value="TreeGrafter"/>
</dbReference>
<sequence length="477" mass="52325">MDIPAHTKPVFKNENAYHVEIQGIHPVPSDQRTHRRLLDNLTIWFSINTTLANMSIGMLAIPVFGLGFLDSVACIIVFNMIVCVPGAFFVTLGQRYGLRQMVLTRYSFGLYGAILPVVINIVICIGWSIINVILGGQLLTSVSDDTLPMWAAILVLALVTVIISVFGYRVLHVYERWIWFPMWYDHLFITLAYGMKNMVNTPIPSTSGASEAGNVLSFSTSVVGFNPGWVTCASDYAVNQPISFNRRIVFILAFLGSFISSVLLQTLGVALTTALPQSPKYQTAWDNNGVGGLIGAVLEPLGGFGKVLLVLLAFSIVSCNVPNGYSVGLSIQAMSRSLQVIPQWVWTITATITYVLLSVFGAYHFKDILQNFLLILAYYCAPYAVIIAIEHGMVRKGVYNLDHWDKADRLPVGVAAMLALIVGFCGALVGMNQSWFVGPLAKLIGDHEGDIGFELAIALSALVYIPTRLYELRTTSR</sequence>
<proteinExistence type="inferred from homology"/>
<dbReference type="STRING" id="90262.A0A1X2IAC4"/>
<dbReference type="OrthoDB" id="2116389at2759"/>
<feature type="transmembrane region" description="Helical" evidence="9">
    <location>
        <begin position="150"/>
        <end position="171"/>
    </location>
</feature>
<accession>A0A1X2IAC4</accession>
<reference evidence="10 11" key="1">
    <citation type="submission" date="2016-07" db="EMBL/GenBank/DDBJ databases">
        <title>Pervasive Adenine N6-methylation of Active Genes in Fungi.</title>
        <authorList>
            <consortium name="DOE Joint Genome Institute"/>
            <person name="Mondo S.J."/>
            <person name="Dannebaum R.O."/>
            <person name="Kuo R.C."/>
            <person name="Labutti K."/>
            <person name="Haridas S."/>
            <person name="Kuo A."/>
            <person name="Salamov A."/>
            <person name="Ahrendt S.R."/>
            <person name="Lipzen A."/>
            <person name="Sullivan W."/>
            <person name="Andreopoulos W.B."/>
            <person name="Clum A."/>
            <person name="Lindquist E."/>
            <person name="Daum C."/>
            <person name="Ramamoorthy G.K."/>
            <person name="Gryganskyi A."/>
            <person name="Culley D."/>
            <person name="Magnuson J.K."/>
            <person name="James T.Y."/>
            <person name="O'Malley M.A."/>
            <person name="Stajich J.E."/>
            <person name="Spatafora J.W."/>
            <person name="Visel A."/>
            <person name="Grigoriev I.V."/>
        </authorList>
    </citation>
    <scope>NUCLEOTIDE SEQUENCE [LARGE SCALE GENOMIC DNA]</scope>
    <source>
        <strain evidence="10 11">NRRL 1336</strain>
    </source>
</reference>
<keyword evidence="6 9" id="KW-1133">Transmembrane helix</keyword>
<dbReference type="Gene3D" id="1.10.4160.10">
    <property type="entry name" value="Hydantoin permease"/>
    <property type="match status" value="1"/>
</dbReference>
<comment type="subcellular location">
    <subcellularLocation>
        <location evidence="1">Membrane</location>
        <topology evidence="1">Multi-pass membrane protein</topology>
    </subcellularLocation>
</comment>
<protein>
    <submittedName>
        <fullName evidence="10">Purine-cytosine permease FCY21</fullName>
    </submittedName>
</protein>
<comment type="caution">
    <text evidence="10">The sequence shown here is derived from an EMBL/GenBank/DDBJ whole genome shotgun (WGS) entry which is preliminary data.</text>
</comment>
<feature type="transmembrane region" description="Helical" evidence="9">
    <location>
        <begin position="303"/>
        <end position="323"/>
    </location>
</feature>
<evidence type="ECO:0000256" key="1">
    <source>
        <dbReference type="ARBA" id="ARBA00004141"/>
    </source>
</evidence>
<dbReference type="AlphaFoldDB" id="A0A1X2IAC4"/>
<feature type="transmembrane region" description="Helical" evidence="9">
    <location>
        <begin position="371"/>
        <end position="389"/>
    </location>
</feature>
<keyword evidence="7 8" id="KW-0472">Membrane</keyword>
<keyword evidence="11" id="KW-1185">Reference proteome</keyword>
<dbReference type="PANTHER" id="PTHR31806:SF1">
    <property type="entry name" value="PURINE-CYTOSINE PERMEASE FCY2-RELATED"/>
    <property type="match status" value="1"/>
</dbReference>
<evidence type="ECO:0000313" key="11">
    <source>
        <dbReference type="Proteomes" id="UP000193560"/>
    </source>
</evidence>
<evidence type="ECO:0000256" key="8">
    <source>
        <dbReference type="PIRNR" id="PIRNR002744"/>
    </source>
</evidence>
<evidence type="ECO:0000256" key="5">
    <source>
        <dbReference type="ARBA" id="ARBA00022692"/>
    </source>
</evidence>
<keyword evidence="3 8" id="KW-0813">Transport</keyword>
<feature type="transmembrane region" description="Helical" evidence="9">
    <location>
        <begin position="344"/>
        <end position="365"/>
    </location>
</feature>
<feature type="transmembrane region" description="Helical" evidence="9">
    <location>
        <begin position="451"/>
        <end position="470"/>
    </location>
</feature>
<gene>
    <name evidence="10" type="ORF">BCR42DRAFT_461855</name>
</gene>
<organism evidence="10 11">
    <name type="scientific">Absidia repens</name>
    <dbReference type="NCBI Taxonomy" id="90262"/>
    <lineage>
        <taxon>Eukaryota</taxon>
        <taxon>Fungi</taxon>
        <taxon>Fungi incertae sedis</taxon>
        <taxon>Mucoromycota</taxon>
        <taxon>Mucoromycotina</taxon>
        <taxon>Mucoromycetes</taxon>
        <taxon>Mucorales</taxon>
        <taxon>Cunninghamellaceae</taxon>
        <taxon>Absidia</taxon>
    </lineage>
</organism>
<dbReference type="InterPro" id="IPR001248">
    <property type="entry name" value="Pur-cyt_permease"/>
</dbReference>
<evidence type="ECO:0000256" key="2">
    <source>
        <dbReference type="ARBA" id="ARBA00008974"/>
    </source>
</evidence>
<dbReference type="InterPro" id="IPR026030">
    <property type="entry name" value="Pur-cyt_permease_Fcy2/21/22"/>
</dbReference>
<dbReference type="GO" id="GO:0022857">
    <property type="term" value="F:transmembrane transporter activity"/>
    <property type="evidence" value="ECO:0007669"/>
    <property type="project" value="InterPro"/>
</dbReference>
<evidence type="ECO:0000256" key="9">
    <source>
        <dbReference type="SAM" id="Phobius"/>
    </source>
</evidence>
<dbReference type="FunFam" id="1.10.4160.10:FF:000002">
    <property type="entry name" value="Purine-cytosine permease fcyB"/>
    <property type="match status" value="1"/>
</dbReference>
<evidence type="ECO:0000256" key="4">
    <source>
        <dbReference type="ARBA" id="ARBA00022553"/>
    </source>
</evidence>
<evidence type="ECO:0000313" key="10">
    <source>
        <dbReference type="EMBL" id="ORZ12710.1"/>
    </source>
</evidence>
<dbReference type="PIRSF" id="PIRSF002744">
    <property type="entry name" value="Pur-cyt_permease"/>
    <property type="match status" value="1"/>
</dbReference>
<name>A0A1X2IAC4_9FUNG</name>
<dbReference type="EMBL" id="MCGE01000018">
    <property type="protein sequence ID" value="ORZ12710.1"/>
    <property type="molecule type" value="Genomic_DNA"/>
</dbReference>
<evidence type="ECO:0000256" key="6">
    <source>
        <dbReference type="ARBA" id="ARBA00022989"/>
    </source>
</evidence>
<dbReference type="GO" id="GO:0015851">
    <property type="term" value="P:nucleobase transport"/>
    <property type="evidence" value="ECO:0007669"/>
    <property type="project" value="UniProtKB-ARBA"/>
</dbReference>